<name>A0A562VP92_9BACT</name>
<evidence type="ECO:0000313" key="1">
    <source>
        <dbReference type="EMBL" id="TWJ19816.1"/>
    </source>
</evidence>
<reference evidence="1 2" key="1">
    <citation type="submission" date="2019-07" db="EMBL/GenBank/DDBJ databases">
        <title>Genomic Encyclopedia of Archaeal and Bacterial Type Strains, Phase II (KMG-II): from individual species to whole genera.</title>
        <authorList>
            <person name="Goeker M."/>
        </authorList>
    </citation>
    <scope>NUCLEOTIDE SEQUENCE [LARGE SCALE GENOMIC DNA]</scope>
    <source>
        <strain evidence="1 2">ATCC BAA-1139</strain>
    </source>
</reference>
<comment type="caution">
    <text evidence="1">The sequence shown here is derived from an EMBL/GenBank/DDBJ whole genome shotgun (WGS) entry which is preliminary data.</text>
</comment>
<accession>A0A562VP92</accession>
<dbReference type="EMBL" id="VLLN01000006">
    <property type="protein sequence ID" value="TWJ19816.1"/>
    <property type="molecule type" value="Genomic_DNA"/>
</dbReference>
<dbReference type="RefSeq" id="WP_246125777.1">
    <property type="nucleotide sequence ID" value="NZ_VLLN01000006.1"/>
</dbReference>
<protein>
    <submittedName>
        <fullName evidence="1">Putative redox-active protein with C_GCAxxG_C_C motif</fullName>
    </submittedName>
</protein>
<dbReference type="InterPro" id="IPR010181">
    <property type="entry name" value="CGCAxxGCC_motif"/>
</dbReference>
<sequence>MNDEMMNTIQLDGPYLDILRLKQNGYCCSQIVVKLVLRDLGRDNPDLVRSMAALCFGTGSSGGTCGVLSGAACALSLCLETFPDRDLQAPELPLLLGELIDWFTVRAEGTYGGTRCEQILSASPDKRACADLMTATLEKLQSMLATMGGAENGCINGHP</sequence>
<dbReference type="AlphaFoldDB" id="A0A562VP92"/>
<keyword evidence="2" id="KW-1185">Reference proteome</keyword>
<dbReference type="Proteomes" id="UP000319449">
    <property type="component" value="Unassembled WGS sequence"/>
</dbReference>
<gene>
    <name evidence="1" type="ORF">JN12_01302</name>
</gene>
<proteinExistence type="predicted"/>
<evidence type="ECO:0000313" key="2">
    <source>
        <dbReference type="Proteomes" id="UP000319449"/>
    </source>
</evidence>
<organism evidence="1 2">
    <name type="scientific">Geobacter argillaceus</name>
    <dbReference type="NCBI Taxonomy" id="345631"/>
    <lineage>
        <taxon>Bacteria</taxon>
        <taxon>Pseudomonadati</taxon>
        <taxon>Thermodesulfobacteriota</taxon>
        <taxon>Desulfuromonadia</taxon>
        <taxon>Geobacterales</taxon>
        <taxon>Geobacteraceae</taxon>
        <taxon>Geobacter</taxon>
    </lineage>
</organism>
<dbReference type="NCBIfam" id="NF045669">
    <property type="entry name" value="DVU1555_fam_CGA"/>
    <property type="match status" value="1"/>
</dbReference>
<dbReference type="Pfam" id="PF09719">
    <property type="entry name" value="C_GCAxxG_C_C"/>
    <property type="match status" value="1"/>
</dbReference>